<evidence type="ECO:0000313" key="2">
    <source>
        <dbReference type="EMBL" id="KAK4528127.1"/>
    </source>
</evidence>
<dbReference type="SMART" id="SM00668">
    <property type="entry name" value="CTLH"/>
    <property type="match status" value="1"/>
</dbReference>
<sequence length="228" mass="25931">MQQQTVQKRVFSKEEWEKKLSQVQVDRRDLNLLVMNYLVVEGYKDAAEKFSEETGLDPGVDLNSIAERMAIRTAVQQGDIDKAIELVNDVNPLILDSNPCLFFHLQLQKLIELIRQGNIEQALKFAQEELAPKGEENPAFLEELERVMALLAFEDHASSPVGYLLHQSQRQKTASELNQAILTSFAQEKDPRLPNLLKTLLWAQEQLKSKAIFPEMDLSTGILSTPKE</sequence>
<feature type="domain" description="CTLH" evidence="1">
    <location>
        <begin position="64"/>
        <end position="121"/>
    </location>
</feature>
<proteinExistence type="predicted"/>
<dbReference type="PROSITE" id="PS50896">
    <property type="entry name" value="LISH"/>
    <property type="match status" value="1"/>
</dbReference>
<reference evidence="2 3" key="1">
    <citation type="submission" date="2022-07" db="EMBL/GenBank/DDBJ databases">
        <title>Genome-wide signatures of adaptation to extreme environments.</title>
        <authorList>
            <person name="Cho C.H."/>
            <person name="Yoon H.S."/>
        </authorList>
    </citation>
    <scope>NUCLEOTIDE SEQUENCE [LARGE SCALE GENOMIC DNA]</scope>
    <source>
        <strain evidence="2 3">108.79 E11</strain>
    </source>
</reference>
<dbReference type="InterPro" id="IPR006594">
    <property type="entry name" value="LisH"/>
</dbReference>
<dbReference type="SMART" id="SM00757">
    <property type="entry name" value="CRA"/>
    <property type="match status" value="1"/>
</dbReference>
<dbReference type="SMART" id="SM00667">
    <property type="entry name" value="LisH"/>
    <property type="match status" value="1"/>
</dbReference>
<dbReference type="InterPro" id="IPR006595">
    <property type="entry name" value="CTLH_C"/>
</dbReference>
<gene>
    <name evidence="2" type="ORF">GAYE_SCF51G6061</name>
</gene>
<protein>
    <recommendedName>
        <fullName evidence="1">CTLH domain-containing protein</fullName>
    </recommendedName>
</protein>
<dbReference type="InterPro" id="IPR024964">
    <property type="entry name" value="CTLH/CRA"/>
</dbReference>
<dbReference type="Proteomes" id="UP001300502">
    <property type="component" value="Unassembled WGS sequence"/>
</dbReference>
<evidence type="ECO:0000259" key="1">
    <source>
        <dbReference type="PROSITE" id="PS50897"/>
    </source>
</evidence>
<dbReference type="Pfam" id="PF10607">
    <property type="entry name" value="CTLH"/>
    <property type="match status" value="1"/>
</dbReference>
<dbReference type="PROSITE" id="PS50897">
    <property type="entry name" value="CTLH"/>
    <property type="match status" value="1"/>
</dbReference>
<dbReference type="EMBL" id="JANCYU010000060">
    <property type="protein sequence ID" value="KAK4528127.1"/>
    <property type="molecule type" value="Genomic_DNA"/>
</dbReference>
<dbReference type="Pfam" id="PF08513">
    <property type="entry name" value="LisH"/>
    <property type="match status" value="1"/>
</dbReference>
<dbReference type="InterPro" id="IPR050618">
    <property type="entry name" value="Ubq-SigPath_Reg"/>
</dbReference>
<evidence type="ECO:0000313" key="3">
    <source>
        <dbReference type="Proteomes" id="UP001300502"/>
    </source>
</evidence>
<keyword evidence="3" id="KW-1185">Reference proteome</keyword>
<accession>A0AAV9IL10</accession>
<dbReference type="PANTHER" id="PTHR12864">
    <property type="entry name" value="RAN BINDING PROTEIN 9-RELATED"/>
    <property type="match status" value="1"/>
</dbReference>
<comment type="caution">
    <text evidence="2">The sequence shown here is derived from an EMBL/GenBank/DDBJ whole genome shotgun (WGS) entry which is preliminary data.</text>
</comment>
<dbReference type="InterPro" id="IPR013144">
    <property type="entry name" value="CRA_dom"/>
</dbReference>
<name>A0AAV9IL10_9RHOD</name>
<dbReference type="AlphaFoldDB" id="A0AAV9IL10"/>
<organism evidence="2 3">
    <name type="scientific">Galdieria yellowstonensis</name>
    <dbReference type="NCBI Taxonomy" id="3028027"/>
    <lineage>
        <taxon>Eukaryota</taxon>
        <taxon>Rhodophyta</taxon>
        <taxon>Bangiophyceae</taxon>
        <taxon>Galdieriales</taxon>
        <taxon>Galdieriaceae</taxon>
        <taxon>Galdieria</taxon>
    </lineage>
</organism>